<dbReference type="GO" id="GO:0044780">
    <property type="term" value="P:bacterial-type flagellum assembly"/>
    <property type="evidence" value="ECO:0007669"/>
    <property type="project" value="InterPro"/>
</dbReference>
<dbReference type="AlphaFoldDB" id="F4QPD8"/>
<protein>
    <recommendedName>
        <fullName evidence="1">Flagella basal body P-ring formation protein FlgA</fullName>
    </recommendedName>
</protein>
<dbReference type="eggNOG" id="COG1261">
    <property type="taxonomic scope" value="Bacteria"/>
</dbReference>
<evidence type="ECO:0000259" key="2">
    <source>
        <dbReference type="Pfam" id="PF13144"/>
    </source>
</evidence>
<dbReference type="NCBIfam" id="TIGR03170">
    <property type="entry name" value="flgA_cterm"/>
    <property type="match status" value="1"/>
</dbReference>
<comment type="subcellular location">
    <subcellularLocation>
        <location evidence="1">Periplasm</location>
    </subcellularLocation>
</comment>
<evidence type="ECO:0000313" key="4">
    <source>
        <dbReference type="Proteomes" id="UP000006512"/>
    </source>
</evidence>
<sequence length="193" mass="19561">MKRFAFIALLALAIPAASHAATPMVLKASTSDGDGRITLGDLFDNAGSASDVTVGVRQGQTAVLDAGAVQSIAARNGAYWDNPRGLRRIIVTAGMDGTPSAVLPASGFAQPAIAIAPRAAAVRRGEAISVTWSSGGLTLTITGVAQKDAAVGDLIQIQNPSSKKMIDAVVIGSGRAAAGPNAMQTRNLLLSSR</sequence>
<accession>F4QPD8</accession>
<organism evidence="3 4">
    <name type="scientific">Asticcacaulis biprosthecium C19</name>
    <dbReference type="NCBI Taxonomy" id="715226"/>
    <lineage>
        <taxon>Bacteria</taxon>
        <taxon>Pseudomonadati</taxon>
        <taxon>Pseudomonadota</taxon>
        <taxon>Alphaproteobacteria</taxon>
        <taxon>Caulobacterales</taxon>
        <taxon>Caulobacteraceae</taxon>
        <taxon>Asticcacaulis</taxon>
    </lineage>
</organism>
<dbReference type="OrthoDB" id="7171936at2"/>
<feature type="signal peptide" evidence="1">
    <location>
        <begin position="1"/>
        <end position="20"/>
    </location>
</feature>
<dbReference type="STRING" id="715226.ABI_26110"/>
<keyword evidence="1" id="KW-1005">Bacterial flagellum biogenesis</keyword>
<keyword evidence="1" id="KW-0574">Periplasm</keyword>
<proteinExistence type="inferred from homology"/>
<keyword evidence="4" id="KW-1185">Reference proteome</keyword>
<dbReference type="Gene3D" id="2.30.30.760">
    <property type="match status" value="1"/>
</dbReference>
<comment type="function">
    <text evidence="1">Involved in the assembly process of the P-ring formation. It may associate with FlgF on the rod constituting a structure essential for the P-ring assembly or may act as a modulator protein for the P-ring assembly.</text>
</comment>
<dbReference type="GO" id="GO:0042597">
    <property type="term" value="C:periplasmic space"/>
    <property type="evidence" value="ECO:0007669"/>
    <property type="project" value="UniProtKB-SubCell"/>
</dbReference>
<gene>
    <name evidence="3" type="ORF">ABI_26110</name>
</gene>
<comment type="similarity">
    <text evidence="1">Belongs to the FlgA family.</text>
</comment>
<keyword evidence="1" id="KW-0732">Signal</keyword>
<dbReference type="PANTHER" id="PTHR36307:SF1">
    <property type="entry name" value="FLAGELLA BASAL BODY P-RING FORMATION PROTEIN FLGA"/>
    <property type="match status" value="1"/>
</dbReference>
<feature type="chain" id="PRO_5005129517" description="Flagella basal body P-ring formation protein FlgA" evidence="1">
    <location>
        <begin position="21"/>
        <end position="193"/>
    </location>
</feature>
<dbReference type="EMBL" id="GL883078">
    <property type="protein sequence ID" value="EGF91196.1"/>
    <property type="molecule type" value="Genomic_DNA"/>
</dbReference>
<feature type="domain" description="Flagella basal body P-ring formation protein FlgA SAF" evidence="2">
    <location>
        <begin position="119"/>
        <end position="175"/>
    </location>
</feature>
<evidence type="ECO:0000256" key="1">
    <source>
        <dbReference type="RuleBase" id="RU362063"/>
    </source>
</evidence>
<dbReference type="Pfam" id="PF13144">
    <property type="entry name" value="ChapFlgA"/>
    <property type="match status" value="1"/>
</dbReference>
<dbReference type="Proteomes" id="UP000006512">
    <property type="component" value="Unassembled WGS sequence"/>
</dbReference>
<dbReference type="HOGENOM" id="CLU_096457_0_0_5"/>
<dbReference type="InterPro" id="IPR017585">
    <property type="entry name" value="SAF_FlgA"/>
</dbReference>
<dbReference type="PANTHER" id="PTHR36307">
    <property type="entry name" value="FLAGELLA BASAL BODY P-RING FORMATION PROTEIN FLGA"/>
    <property type="match status" value="1"/>
</dbReference>
<name>F4QPD8_9CAUL</name>
<dbReference type="InterPro" id="IPR039246">
    <property type="entry name" value="Flagellar_FlgA"/>
</dbReference>
<evidence type="ECO:0000313" key="3">
    <source>
        <dbReference type="EMBL" id="EGF91196.1"/>
    </source>
</evidence>
<dbReference type="RefSeq" id="WP_006273392.1">
    <property type="nucleotide sequence ID" value="NZ_GL883078.1"/>
</dbReference>
<reference evidence="4" key="1">
    <citation type="submission" date="2011-03" db="EMBL/GenBank/DDBJ databases">
        <title>Draft genome sequence of Brevundimonas diminuta.</title>
        <authorList>
            <person name="Brown P.J.B."/>
            <person name="Buechlein A."/>
            <person name="Hemmerich C."/>
            <person name="Brun Y.V."/>
        </authorList>
    </citation>
    <scope>NUCLEOTIDE SEQUENCE [LARGE SCALE GENOMIC DNA]</scope>
    <source>
        <strain evidence="4">C19</strain>
    </source>
</reference>